<evidence type="ECO:0000313" key="2">
    <source>
        <dbReference type="Proteomes" id="UP000092582"/>
    </source>
</evidence>
<reference evidence="1 2" key="1">
    <citation type="submission" date="2016-06" db="EMBL/GenBank/DDBJ databases">
        <title>Genome sequencing of Cryobacterium arcticum PAMC 27867.</title>
        <authorList>
            <person name="Lee J."/>
            <person name="Kim O.-S."/>
        </authorList>
    </citation>
    <scope>NUCLEOTIDE SEQUENCE [LARGE SCALE GENOMIC DNA]</scope>
    <source>
        <strain evidence="1 2">PAMC 27867</strain>
    </source>
</reference>
<dbReference type="Proteomes" id="UP000092582">
    <property type="component" value="Chromosome 1"/>
</dbReference>
<protein>
    <submittedName>
        <fullName evidence="1">Uncharacterized protein</fullName>
    </submittedName>
</protein>
<gene>
    <name evidence="1" type="ORF">PA27867_3345</name>
</gene>
<dbReference type="KEGG" id="cart:PA27867_3345"/>
<keyword evidence="2" id="KW-1185">Reference proteome</keyword>
<proteinExistence type="predicted"/>
<organism evidence="1 2">
    <name type="scientific">Cryobacterium arcticum</name>
    <dbReference type="NCBI Taxonomy" id="670052"/>
    <lineage>
        <taxon>Bacteria</taxon>
        <taxon>Bacillati</taxon>
        <taxon>Actinomycetota</taxon>
        <taxon>Actinomycetes</taxon>
        <taxon>Micrococcales</taxon>
        <taxon>Microbacteriaceae</taxon>
        <taxon>Cryobacterium</taxon>
    </lineage>
</organism>
<dbReference type="EMBL" id="CP016282">
    <property type="protein sequence ID" value="ANP74274.1"/>
    <property type="molecule type" value="Genomic_DNA"/>
</dbReference>
<dbReference type="STRING" id="670052.PA27867_3345"/>
<sequence length="60" mass="6477">MVLSEFHAAVLTTAPDRRCAARQTVRKNPYGASRVALLHLYAAPARCGGIDPSVIIRSRA</sequence>
<dbReference type="AlphaFoldDB" id="A0A1B1BNW6"/>
<evidence type="ECO:0000313" key="1">
    <source>
        <dbReference type="EMBL" id="ANP74274.1"/>
    </source>
</evidence>
<name>A0A1B1BNW6_9MICO</name>
<accession>A0A1B1BNW6</accession>